<evidence type="ECO:0000313" key="2">
    <source>
        <dbReference type="Proteomes" id="UP000595577"/>
    </source>
</evidence>
<reference evidence="1 2" key="1">
    <citation type="submission" date="2020-12" db="EMBL/GenBank/DDBJ databases">
        <title>FDA dAtabase for Regulatory Grade micrObial Sequences (FDA-ARGOS): Supporting development and validation of Infectious Disease Dx tests.</title>
        <authorList>
            <person name="Sproer C."/>
            <person name="Gronow S."/>
            <person name="Severitt S."/>
            <person name="Schroder I."/>
            <person name="Tallon L."/>
            <person name="Sadzewicz L."/>
            <person name="Zhao X."/>
            <person name="Boylan J."/>
            <person name="Ott S."/>
            <person name="Bowen H."/>
            <person name="Vavikolanu K."/>
            <person name="Mehta A."/>
            <person name="Aluvathingal J."/>
            <person name="Nadendla S."/>
            <person name="Lowell S."/>
            <person name="Myers T."/>
            <person name="Yan Y."/>
            <person name="Sichtig H."/>
        </authorList>
    </citation>
    <scope>NUCLEOTIDE SEQUENCE [LARGE SCALE GENOMIC DNA]</scope>
    <source>
        <strain evidence="1 2">FDAARGOS_999</strain>
    </source>
</reference>
<evidence type="ECO:0000313" key="1">
    <source>
        <dbReference type="EMBL" id="QQB74707.1"/>
    </source>
</evidence>
<dbReference type="EMBL" id="CP066022">
    <property type="protein sequence ID" value="QQB74707.1"/>
    <property type="molecule type" value="Genomic_DNA"/>
</dbReference>
<proteinExistence type="predicted"/>
<dbReference type="SUPFAM" id="SSF48452">
    <property type="entry name" value="TPR-like"/>
    <property type="match status" value="1"/>
</dbReference>
<organism evidence="1 2">
    <name type="scientific">Fusobacterium canifelinum</name>
    <dbReference type="NCBI Taxonomy" id="285729"/>
    <lineage>
        <taxon>Bacteria</taxon>
        <taxon>Fusobacteriati</taxon>
        <taxon>Fusobacteriota</taxon>
        <taxon>Fusobacteriia</taxon>
        <taxon>Fusobacteriales</taxon>
        <taxon>Fusobacteriaceae</taxon>
        <taxon>Fusobacterium</taxon>
    </lineage>
</organism>
<protein>
    <recommendedName>
        <fullName evidence="3">Tetratricopeptide repeat protein</fullName>
    </recommendedName>
</protein>
<gene>
    <name evidence="1" type="ORF">I6H56_04430</name>
</gene>
<dbReference type="InterPro" id="IPR011990">
    <property type="entry name" value="TPR-like_helical_dom_sf"/>
</dbReference>
<sequence length="167" mass="19996">MLEVNDNFLEKKSENRNINKKELFEQGMSALNFCRPFEAIKYFSLLKEERNSAISFNIALCYLKIKKYDTVLLYLQKALSEIKRNRNIKVPENDYLELLNFEEENESYKKPMLYLTPFQFPDLAKDQILRLMIDILFILEKKEEMYKVIDSLKNKNYKNIKTKIGRG</sequence>
<dbReference type="RefSeq" id="WP_198481129.1">
    <property type="nucleotide sequence ID" value="NZ_CP066022.1"/>
</dbReference>
<evidence type="ECO:0008006" key="3">
    <source>
        <dbReference type="Google" id="ProtNLM"/>
    </source>
</evidence>
<dbReference type="AlphaFoldDB" id="A0A7T4KHH5"/>
<accession>A0A7T4KHH5</accession>
<name>A0A7T4KHH5_9FUSO</name>
<dbReference type="Proteomes" id="UP000595577">
    <property type="component" value="Chromosome"/>
</dbReference>
<dbReference type="Gene3D" id="1.25.40.10">
    <property type="entry name" value="Tetratricopeptide repeat domain"/>
    <property type="match status" value="1"/>
</dbReference>